<sequence>MQGAFKMAEVMGYQWSSWRKYPRVIPEKDRPVVAEVDDAITPAVVDVRDISEGGIDLELAEDMPEQCIDQELPLSVSLPAPINKTIRARGRVRHIEGRRVGVRFAELKPTDVDSLREYVQYLSKNESWLTKLRRRWWGNF</sequence>
<organism evidence="2 3">
    <name type="scientific">Alkalilimnicola ehrlichii</name>
    <dbReference type="NCBI Taxonomy" id="351052"/>
    <lineage>
        <taxon>Bacteria</taxon>
        <taxon>Pseudomonadati</taxon>
        <taxon>Pseudomonadota</taxon>
        <taxon>Gammaproteobacteria</taxon>
        <taxon>Chromatiales</taxon>
        <taxon>Ectothiorhodospiraceae</taxon>
        <taxon>Alkalilimnicola</taxon>
    </lineage>
</organism>
<name>A0A3E0WPZ5_9GAMM</name>
<accession>A0A3E0WPZ5</accession>
<evidence type="ECO:0000313" key="3">
    <source>
        <dbReference type="Proteomes" id="UP000256763"/>
    </source>
</evidence>
<gene>
    <name evidence="2" type="ORF">CAL65_14495</name>
</gene>
<dbReference type="InterPro" id="IPR009875">
    <property type="entry name" value="PilZ_domain"/>
</dbReference>
<reference evidence="3" key="1">
    <citation type="submission" date="2017-05" db="EMBL/GenBank/DDBJ databases">
        <authorList>
            <person name="Sharma S."/>
            <person name="Sidhu C."/>
            <person name="Pinnaka A.K."/>
        </authorList>
    </citation>
    <scope>NUCLEOTIDE SEQUENCE [LARGE SCALE GENOMIC DNA]</scope>
    <source>
        <strain evidence="3">AK93</strain>
    </source>
</reference>
<dbReference type="SUPFAM" id="SSF141371">
    <property type="entry name" value="PilZ domain-like"/>
    <property type="match status" value="1"/>
</dbReference>
<dbReference type="Gene3D" id="2.40.10.220">
    <property type="entry name" value="predicted glycosyltransferase like domains"/>
    <property type="match status" value="1"/>
</dbReference>
<comment type="caution">
    <text evidence="2">The sequence shown here is derived from an EMBL/GenBank/DDBJ whole genome shotgun (WGS) entry which is preliminary data.</text>
</comment>
<proteinExistence type="predicted"/>
<dbReference type="EMBL" id="NFZW01000014">
    <property type="protein sequence ID" value="RFA34898.1"/>
    <property type="molecule type" value="Genomic_DNA"/>
</dbReference>
<evidence type="ECO:0000313" key="2">
    <source>
        <dbReference type="EMBL" id="RFA34898.1"/>
    </source>
</evidence>
<dbReference type="Proteomes" id="UP000256763">
    <property type="component" value="Unassembled WGS sequence"/>
</dbReference>
<dbReference type="Pfam" id="PF07238">
    <property type="entry name" value="PilZ"/>
    <property type="match status" value="1"/>
</dbReference>
<feature type="domain" description="PilZ" evidence="1">
    <location>
        <begin position="19"/>
        <end position="119"/>
    </location>
</feature>
<protein>
    <recommendedName>
        <fullName evidence="1">PilZ domain-containing protein</fullName>
    </recommendedName>
</protein>
<evidence type="ECO:0000259" key="1">
    <source>
        <dbReference type="Pfam" id="PF07238"/>
    </source>
</evidence>
<keyword evidence="3" id="KW-1185">Reference proteome</keyword>
<dbReference type="AlphaFoldDB" id="A0A3E0WPZ5"/>
<dbReference type="GO" id="GO:0035438">
    <property type="term" value="F:cyclic-di-GMP binding"/>
    <property type="evidence" value="ECO:0007669"/>
    <property type="project" value="InterPro"/>
</dbReference>